<dbReference type="SUPFAM" id="SSF102198">
    <property type="entry name" value="Putative cyclase"/>
    <property type="match status" value="1"/>
</dbReference>
<proteinExistence type="predicted"/>
<dbReference type="RefSeq" id="WP_065541325.1">
    <property type="nucleotide sequence ID" value="NZ_CP015405.2"/>
</dbReference>
<dbReference type="Proteomes" id="UP000092574">
    <property type="component" value="Chromosome"/>
</dbReference>
<dbReference type="Pfam" id="PF04199">
    <property type="entry name" value="Cyclase"/>
    <property type="match status" value="1"/>
</dbReference>
<keyword evidence="2" id="KW-1185">Reference proteome</keyword>
<gene>
    <name evidence="1" type="ORF">A4V09_04640</name>
</gene>
<dbReference type="GO" id="GO:0019441">
    <property type="term" value="P:L-tryptophan catabolic process to kynurenine"/>
    <property type="evidence" value="ECO:0007669"/>
    <property type="project" value="InterPro"/>
</dbReference>
<dbReference type="GO" id="GO:0004061">
    <property type="term" value="F:arylformamidase activity"/>
    <property type="evidence" value="ECO:0007669"/>
    <property type="project" value="InterPro"/>
</dbReference>
<dbReference type="InterPro" id="IPR037175">
    <property type="entry name" value="KFase_sf"/>
</dbReference>
<dbReference type="PANTHER" id="PTHR31118:SF32">
    <property type="entry name" value="KYNURENINE FORMAMIDASE"/>
    <property type="match status" value="1"/>
</dbReference>
<accession>A0A1C7I631</accession>
<reference evidence="1" key="1">
    <citation type="submission" date="2017-04" db="EMBL/GenBank/DDBJ databases">
        <title>Complete Genome Sequences of Twelve Strains of a Stable Defined Moderately Diverse Mouse Microbiota 2 (sDMDMm2).</title>
        <authorList>
            <person name="Uchimura Y."/>
            <person name="Wyss M."/>
            <person name="Brugiroux S."/>
            <person name="Limenitakis J.P."/>
            <person name="Stecher B."/>
            <person name="McCoy K.D."/>
            <person name="Macpherson A.J."/>
        </authorList>
    </citation>
    <scope>NUCLEOTIDE SEQUENCE</scope>
    <source>
        <strain evidence="1">YL58</strain>
    </source>
</reference>
<evidence type="ECO:0000313" key="2">
    <source>
        <dbReference type="Proteomes" id="UP000092574"/>
    </source>
</evidence>
<dbReference type="PANTHER" id="PTHR31118">
    <property type="entry name" value="CYCLASE-LIKE PROTEIN 2"/>
    <property type="match status" value="1"/>
</dbReference>
<dbReference type="Gene3D" id="3.50.30.50">
    <property type="entry name" value="Putative cyclase"/>
    <property type="match status" value="1"/>
</dbReference>
<dbReference type="EMBL" id="CP015405">
    <property type="protein sequence ID" value="ANU75110.1"/>
    <property type="molecule type" value="Genomic_DNA"/>
</dbReference>
<organism evidence="1 2">
    <name type="scientific">Blautia pseudococcoides</name>
    <dbReference type="NCBI Taxonomy" id="1796616"/>
    <lineage>
        <taxon>Bacteria</taxon>
        <taxon>Bacillati</taxon>
        <taxon>Bacillota</taxon>
        <taxon>Clostridia</taxon>
        <taxon>Lachnospirales</taxon>
        <taxon>Lachnospiraceae</taxon>
        <taxon>Blautia</taxon>
    </lineage>
</organism>
<dbReference type="KEGG" id="byl:A4V09_04640"/>
<evidence type="ECO:0008006" key="3">
    <source>
        <dbReference type="Google" id="ProtNLM"/>
    </source>
</evidence>
<dbReference type="AlphaFoldDB" id="A0A1C7I631"/>
<protein>
    <recommendedName>
        <fullName evidence="3">Arylformamidase</fullName>
    </recommendedName>
</protein>
<name>A0A1C7I631_9FIRM</name>
<evidence type="ECO:0000313" key="1">
    <source>
        <dbReference type="EMBL" id="ANU75110.1"/>
    </source>
</evidence>
<dbReference type="OrthoDB" id="9796085at2"/>
<sequence>MKVKKMYDIGKELFSTPAYPGDPVPGKTPYYEIERGDACNLTVLTMGSHNGTHLDAPKHFCAGKHGVDRIPLEKCMGTCKVADFTGTIQAEDMERMLADGTKKLLLKGHILLTPQAACVCAGAELDLIGVEDQTVGDQDTQKEIHQILLGAEIVIVEGLVLGEVPKGEYFLAAQPMKMADLDGSPVRPVLMEM</sequence>
<dbReference type="InterPro" id="IPR007325">
    <property type="entry name" value="KFase/CYL"/>
</dbReference>
<dbReference type="STRING" id="1796616.A4V09_04640"/>